<evidence type="ECO:0000313" key="1">
    <source>
        <dbReference type="EMBL" id="KAK6784496.1"/>
    </source>
</evidence>
<dbReference type="AlphaFoldDB" id="A0AAN8YAG6"/>
<keyword evidence="2" id="KW-1185">Reference proteome</keyword>
<protein>
    <submittedName>
        <fullName evidence="1">Uncharacterized protein</fullName>
    </submittedName>
</protein>
<evidence type="ECO:0000313" key="2">
    <source>
        <dbReference type="Proteomes" id="UP001371456"/>
    </source>
</evidence>
<comment type="caution">
    <text evidence="1">The sequence shown here is derived from an EMBL/GenBank/DDBJ whole genome shotgun (WGS) entry which is preliminary data.</text>
</comment>
<proteinExistence type="predicted"/>
<gene>
    <name evidence="1" type="ORF">RDI58_017951</name>
</gene>
<accession>A0AAN8YAG6</accession>
<reference evidence="1 2" key="1">
    <citation type="submission" date="2024-02" db="EMBL/GenBank/DDBJ databases">
        <title>de novo genome assembly of Solanum bulbocastanum strain 11H21.</title>
        <authorList>
            <person name="Hosaka A.J."/>
        </authorList>
    </citation>
    <scope>NUCLEOTIDE SEQUENCE [LARGE SCALE GENOMIC DNA]</scope>
    <source>
        <tissue evidence="1">Young leaves</tissue>
    </source>
</reference>
<dbReference type="Proteomes" id="UP001371456">
    <property type="component" value="Unassembled WGS sequence"/>
</dbReference>
<dbReference type="EMBL" id="JBANQN010000007">
    <property type="protein sequence ID" value="KAK6784496.1"/>
    <property type="molecule type" value="Genomic_DNA"/>
</dbReference>
<organism evidence="1 2">
    <name type="scientific">Solanum bulbocastanum</name>
    <name type="common">Wild potato</name>
    <dbReference type="NCBI Taxonomy" id="147425"/>
    <lineage>
        <taxon>Eukaryota</taxon>
        <taxon>Viridiplantae</taxon>
        <taxon>Streptophyta</taxon>
        <taxon>Embryophyta</taxon>
        <taxon>Tracheophyta</taxon>
        <taxon>Spermatophyta</taxon>
        <taxon>Magnoliopsida</taxon>
        <taxon>eudicotyledons</taxon>
        <taxon>Gunneridae</taxon>
        <taxon>Pentapetalae</taxon>
        <taxon>asterids</taxon>
        <taxon>lamiids</taxon>
        <taxon>Solanales</taxon>
        <taxon>Solanaceae</taxon>
        <taxon>Solanoideae</taxon>
        <taxon>Solaneae</taxon>
        <taxon>Solanum</taxon>
    </lineage>
</organism>
<sequence>MIKDSTSIPINYLHMLTSLNPSSKLYL</sequence>
<name>A0AAN8YAG6_SOLBU</name>